<evidence type="ECO:0000313" key="6">
    <source>
        <dbReference type="Proteomes" id="UP001055091"/>
    </source>
</evidence>
<dbReference type="Gene3D" id="3.40.50.2300">
    <property type="match status" value="2"/>
</dbReference>
<name>A0A413X5Y1_9FIRM</name>
<protein>
    <submittedName>
        <fullName evidence="5">LacI family transcriptional regulator</fullName>
    </submittedName>
</protein>
<dbReference type="GO" id="GO:0000976">
    <property type="term" value="F:transcription cis-regulatory region binding"/>
    <property type="evidence" value="ECO:0007669"/>
    <property type="project" value="TreeGrafter"/>
</dbReference>
<keyword evidence="2" id="KW-0805">Transcription regulation</keyword>
<gene>
    <name evidence="5" type="ORF">CE91St55_47260</name>
</gene>
<keyword evidence="3" id="KW-0238">DNA-binding</keyword>
<sequence>MSTIKDVAREAGVSLGTVSNVLNGKPNVKKENKEKVQKAIRKVGFQYNMAASFLRTKTSKNIGLIIPSITNPYYPELARGVSDSARIASLTVFLCNDDRDVSKEHRYVDELLSKGVDGIILVKPQMNLSELKELNRQTALVLVDVGEDIDSEFHVINVCDEQGIIQGMTLLRQYGHKKIAFVSGLLESYSSKCRVQTYRRCLADYGFDYRPEYVISGNYDWQSGYTAARQLMQLQDPPTAIFASNDLMALGVIKSALEKGIRIPEELSVLGFDDIDMSNLCTPSLTTIHQPKYEIGIESMNMLLACMNGEMPKNGMKTILETRLVFRDSVGYA</sequence>
<dbReference type="PROSITE" id="PS00356">
    <property type="entry name" value="HTH_LACI_1"/>
    <property type="match status" value="1"/>
</dbReference>
<evidence type="ECO:0000313" key="5">
    <source>
        <dbReference type="EMBL" id="GKH02745.1"/>
    </source>
</evidence>
<dbReference type="InterPro" id="IPR010982">
    <property type="entry name" value="Lambda_DNA-bd_dom_sf"/>
</dbReference>
<dbReference type="Pfam" id="PF00356">
    <property type="entry name" value="LacI"/>
    <property type="match status" value="1"/>
</dbReference>
<dbReference type="Proteomes" id="UP001055091">
    <property type="component" value="Unassembled WGS sequence"/>
</dbReference>
<dbReference type="SUPFAM" id="SSF47413">
    <property type="entry name" value="lambda repressor-like DNA-binding domains"/>
    <property type="match status" value="1"/>
</dbReference>
<keyword evidence="1" id="KW-0678">Repressor</keyword>
<dbReference type="GO" id="GO:0003700">
    <property type="term" value="F:DNA-binding transcription factor activity"/>
    <property type="evidence" value="ECO:0007669"/>
    <property type="project" value="TreeGrafter"/>
</dbReference>
<dbReference type="InterPro" id="IPR046335">
    <property type="entry name" value="LacI/GalR-like_sensor"/>
</dbReference>
<evidence type="ECO:0000256" key="3">
    <source>
        <dbReference type="ARBA" id="ARBA00023125"/>
    </source>
</evidence>
<reference evidence="5" key="1">
    <citation type="submission" date="2022-01" db="EMBL/GenBank/DDBJ databases">
        <title>Novel bile acid biosynthetic pathways are enriched in the microbiome of centenarians.</title>
        <authorList>
            <person name="Sato Y."/>
            <person name="Atarashi K."/>
            <person name="Plichta R.D."/>
            <person name="Arai Y."/>
            <person name="Sasajima S."/>
            <person name="Kearney M.S."/>
            <person name="Suda W."/>
            <person name="Takeshita K."/>
            <person name="Sasaki T."/>
            <person name="Okamoto S."/>
            <person name="Skelly N.A."/>
            <person name="Okamura Y."/>
            <person name="Vlamakis H."/>
            <person name="Li Y."/>
            <person name="Tanoue T."/>
            <person name="Takei H."/>
            <person name="Nittono H."/>
            <person name="Narushima S."/>
            <person name="Irie J."/>
            <person name="Itoh H."/>
            <person name="Moriya K."/>
            <person name="Sugiura Y."/>
            <person name="Suematsu M."/>
            <person name="Moritoki N."/>
            <person name="Shibata S."/>
            <person name="Littman R.D."/>
            <person name="Fischbach A.M."/>
            <person name="Uwamino Y."/>
            <person name="Inoue T."/>
            <person name="Honda A."/>
            <person name="Hattori M."/>
            <person name="Murai T."/>
            <person name="Xavier J.R."/>
            <person name="Hirose N."/>
            <person name="Honda K."/>
        </authorList>
    </citation>
    <scope>NUCLEOTIDE SEQUENCE</scope>
    <source>
        <strain evidence="5">CE91-St55</strain>
    </source>
</reference>
<dbReference type="Pfam" id="PF13377">
    <property type="entry name" value="Peripla_BP_3"/>
    <property type="match status" value="1"/>
</dbReference>
<dbReference type="CDD" id="cd01392">
    <property type="entry name" value="HTH_LacI"/>
    <property type="match status" value="1"/>
</dbReference>
<dbReference type="SMART" id="SM00354">
    <property type="entry name" value="HTH_LACI"/>
    <property type="match status" value="1"/>
</dbReference>
<dbReference type="CDD" id="cd06267">
    <property type="entry name" value="PBP1_LacI_sugar_binding-like"/>
    <property type="match status" value="1"/>
</dbReference>
<dbReference type="PRINTS" id="PR00036">
    <property type="entry name" value="HTHLACI"/>
</dbReference>
<dbReference type="SUPFAM" id="SSF53822">
    <property type="entry name" value="Periplasmic binding protein-like I"/>
    <property type="match status" value="1"/>
</dbReference>
<dbReference type="PANTHER" id="PTHR30146">
    <property type="entry name" value="LACI-RELATED TRANSCRIPTIONAL REPRESSOR"/>
    <property type="match status" value="1"/>
</dbReference>
<dbReference type="PROSITE" id="PS50932">
    <property type="entry name" value="HTH_LACI_2"/>
    <property type="match status" value="1"/>
</dbReference>
<keyword evidence="4" id="KW-0804">Transcription</keyword>
<dbReference type="GeneID" id="93148847"/>
<organism evidence="5 6">
    <name type="scientific">Hungatella hathewayi</name>
    <dbReference type="NCBI Taxonomy" id="154046"/>
    <lineage>
        <taxon>Bacteria</taxon>
        <taxon>Bacillati</taxon>
        <taxon>Bacillota</taxon>
        <taxon>Clostridia</taxon>
        <taxon>Lachnospirales</taxon>
        <taxon>Lachnospiraceae</taxon>
        <taxon>Hungatella</taxon>
    </lineage>
</organism>
<dbReference type="PANTHER" id="PTHR30146:SF148">
    <property type="entry name" value="HTH-TYPE TRANSCRIPTIONAL REPRESSOR PURR-RELATED"/>
    <property type="match status" value="1"/>
</dbReference>
<dbReference type="EMBL" id="BQNJ01000002">
    <property type="protein sequence ID" value="GKH02745.1"/>
    <property type="molecule type" value="Genomic_DNA"/>
</dbReference>
<dbReference type="InterPro" id="IPR000843">
    <property type="entry name" value="HTH_LacI"/>
</dbReference>
<dbReference type="RefSeq" id="WP_006773076.1">
    <property type="nucleotide sequence ID" value="NZ_BQNJ01000002.1"/>
</dbReference>
<dbReference type="Gene3D" id="1.10.260.40">
    <property type="entry name" value="lambda repressor-like DNA-binding domains"/>
    <property type="match status" value="1"/>
</dbReference>
<dbReference type="AlphaFoldDB" id="A0A413X5Y1"/>
<evidence type="ECO:0000256" key="2">
    <source>
        <dbReference type="ARBA" id="ARBA00023015"/>
    </source>
</evidence>
<accession>A0A413X5Y1</accession>
<evidence type="ECO:0000256" key="1">
    <source>
        <dbReference type="ARBA" id="ARBA00022491"/>
    </source>
</evidence>
<evidence type="ECO:0000256" key="4">
    <source>
        <dbReference type="ARBA" id="ARBA00023163"/>
    </source>
</evidence>
<proteinExistence type="predicted"/>
<dbReference type="InterPro" id="IPR028082">
    <property type="entry name" value="Peripla_BP_I"/>
</dbReference>
<comment type="caution">
    <text evidence="5">The sequence shown here is derived from an EMBL/GenBank/DDBJ whole genome shotgun (WGS) entry which is preliminary data.</text>
</comment>